<dbReference type="Proteomes" id="UP000886595">
    <property type="component" value="Unassembled WGS sequence"/>
</dbReference>
<comment type="caution">
    <text evidence="1">The sequence shown here is derived from an EMBL/GenBank/DDBJ whole genome shotgun (WGS) entry which is preliminary data.</text>
</comment>
<sequence length="156" mass="18010">MIAEDMTVIRFPTKAWKIMNVQKHEEDEDQASDLELPLCLQILNDGSKNKLQVSVGTLCVFLLFSLFSDGRSWESQFGDFLFDLVFVSSHLSCGQWSVSMLKLPLLQRLLRSEDCWCRRCLGIMAEEDSLRRTGLESWRKKAMGQALEERDKKKTT</sequence>
<gene>
    <name evidence="1" type="ORF">Bca52824_026933</name>
</gene>
<organism evidence="1 2">
    <name type="scientific">Brassica carinata</name>
    <name type="common">Ethiopian mustard</name>
    <name type="synonym">Abyssinian cabbage</name>
    <dbReference type="NCBI Taxonomy" id="52824"/>
    <lineage>
        <taxon>Eukaryota</taxon>
        <taxon>Viridiplantae</taxon>
        <taxon>Streptophyta</taxon>
        <taxon>Embryophyta</taxon>
        <taxon>Tracheophyta</taxon>
        <taxon>Spermatophyta</taxon>
        <taxon>Magnoliopsida</taxon>
        <taxon>eudicotyledons</taxon>
        <taxon>Gunneridae</taxon>
        <taxon>Pentapetalae</taxon>
        <taxon>rosids</taxon>
        <taxon>malvids</taxon>
        <taxon>Brassicales</taxon>
        <taxon>Brassicaceae</taxon>
        <taxon>Brassiceae</taxon>
        <taxon>Brassica</taxon>
    </lineage>
</organism>
<reference evidence="1 2" key="1">
    <citation type="submission" date="2020-02" db="EMBL/GenBank/DDBJ databases">
        <authorList>
            <person name="Ma Q."/>
            <person name="Huang Y."/>
            <person name="Song X."/>
            <person name="Pei D."/>
        </authorList>
    </citation>
    <scope>NUCLEOTIDE SEQUENCE [LARGE SCALE GENOMIC DNA]</scope>
    <source>
        <strain evidence="1">Sxm20200214</strain>
        <tissue evidence="1">Leaf</tissue>
    </source>
</reference>
<keyword evidence="2" id="KW-1185">Reference proteome</keyword>
<evidence type="ECO:0000313" key="1">
    <source>
        <dbReference type="EMBL" id="KAG2307185.1"/>
    </source>
</evidence>
<evidence type="ECO:0000313" key="2">
    <source>
        <dbReference type="Proteomes" id="UP000886595"/>
    </source>
</evidence>
<protein>
    <submittedName>
        <fullName evidence="1">Uncharacterized protein</fullName>
    </submittedName>
</protein>
<dbReference type="AlphaFoldDB" id="A0A8X7V8E0"/>
<proteinExistence type="predicted"/>
<name>A0A8X7V8E0_BRACI</name>
<accession>A0A8X7V8E0</accession>
<dbReference type="EMBL" id="JAAMPC010000006">
    <property type="protein sequence ID" value="KAG2307185.1"/>
    <property type="molecule type" value="Genomic_DNA"/>
</dbReference>